<dbReference type="InterPro" id="IPR011006">
    <property type="entry name" value="CheY-like_superfamily"/>
</dbReference>
<evidence type="ECO:0000259" key="6">
    <source>
        <dbReference type="PROSITE" id="PS50110"/>
    </source>
</evidence>
<dbReference type="PROSITE" id="PS50110">
    <property type="entry name" value="RESPONSE_REGULATORY"/>
    <property type="match status" value="1"/>
</dbReference>
<accession>A0A5A5TCG9</accession>
<evidence type="ECO:0000313" key="8">
    <source>
        <dbReference type="Proteomes" id="UP000322530"/>
    </source>
</evidence>
<dbReference type="Proteomes" id="UP000322530">
    <property type="component" value="Unassembled WGS sequence"/>
</dbReference>
<evidence type="ECO:0000256" key="4">
    <source>
        <dbReference type="PROSITE-ProRule" id="PRU00169"/>
    </source>
</evidence>
<dbReference type="InterPro" id="IPR025497">
    <property type="entry name" value="PatA-like_N"/>
</dbReference>
<keyword evidence="3" id="KW-0804">Transcription</keyword>
<dbReference type="SUPFAM" id="SSF103196">
    <property type="entry name" value="Roadblock/LC7 domain"/>
    <property type="match status" value="1"/>
</dbReference>
<feature type="region of interest" description="Disordered" evidence="5">
    <location>
        <begin position="345"/>
        <end position="421"/>
    </location>
</feature>
<dbReference type="Pfam" id="PF00072">
    <property type="entry name" value="Response_reg"/>
    <property type="match status" value="1"/>
</dbReference>
<feature type="compositionally biased region" description="Pro residues" evidence="5">
    <location>
        <begin position="372"/>
        <end position="383"/>
    </location>
</feature>
<evidence type="ECO:0000313" key="7">
    <source>
        <dbReference type="EMBL" id="GCF08875.1"/>
    </source>
</evidence>
<sequence length="647" mass="70272">MSDVWRIVVVAGEDALNQNLVNALRKDGYVVQGALSGADAVRALWSEEYDVVICDLKTPGSDGFELLQWLRAYRPTTRMIMLGEGDAVALRMQALESGAVSYFEKPLDVRLLKEELRRLLQQTGFSASLDSFDLLDVIQIITMSRKSITLLINTGLEERGVLCFQNGELTWAEYGVLRGEEAFFALAAHKNGTVIQQPWNEQQGVANVTQPLSRLIFQALQYRTKYANQPQYSGEMETIRSAPVPFSPGEIDDTPFAVLTEYQPDLSPAPNMDMGMNNALPNIDISHPGREKEWWESTSHFAQVNGNGSASHPGQSGFEDASAAPTMAMDGNALNELLQRMGEVSAQNSAPAPALPGWLTDQPTSSQRAIVPPSPSAPAPAPAPIAGISSSAMHALPSTPKIESNRGDWAASKGQLPESQENQFVQTNQYPESAFPETNLLRPSSAEWGSSPHIKFPKEMSQSKQPGVSGPLPSLYANQNSSQMPPVHQTRLEQAQPKAPESDLQESNAQLSSGILRAQQAARRNYASLVSALQTLGYSISGFVAAAVVTVDGQPIAQVAIDDIDVSKICRSFSTIQRSVSAAALDQAEWGEQETIVITSAKRHLLLRMVGNENKAFQVLITTREANPTECLEVMANVDESISAALR</sequence>
<dbReference type="RefSeq" id="WP_149401846.1">
    <property type="nucleotide sequence ID" value="NZ_BIXY01000032.1"/>
</dbReference>
<reference evidence="7 8" key="1">
    <citation type="submission" date="2019-01" db="EMBL/GenBank/DDBJ databases">
        <title>Draft genome sequence of Dictyobacter sp. Uno17.</title>
        <authorList>
            <person name="Wang C.M."/>
            <person name="Zheng Y."/>
            <person name="Sakai Y."/>
            <person name="Abe K."/>
            <person name="Yokota A."/>
            <person name="Yabe S."/>
        </authorList>
    </citation>
    <scope>NUCLEOTIDE SEQUENCE [LARGE SCALE GENOMIC DNA]</scope>
    <source>
        <strain evidence="7 8">Uno17</strain>
    </source>
</reference>
<keyword evidence="4" id="KW-0597">Phosphoprotein</keyword>
<protein>
    <recommendedName>
        <fullName evidence="6">Response regulatory domain-containing protein</fullName>
    </recommendedName>
</protein>
<dbReference type="OrthoDB" id="5487947at2"/>
<dbReference type="PANTHER" id="PTHR48111:SF67">
    <property type="entry name" value="TRANSCRIPTIONAL REGULATORY PROTEIN TCTD"/>
    <property type="match status" value="1"/>
</dbReference>
<dbReference type="GO" id="GO:0006355">
    <property type="term" value="P:regulation of DNA-templated transcription"/>
    <property type="evidence" value="ECO:0007669"/>
    <property type="project" value="TreeGrafter"/>
</dbReference>
<keyword evidence="8" id="KW-1185">Reference proteome</keyword>
<dbReference type="InterPro" id="IPR039420">
    <property type="entry name" value="WalR-like"/>
</dbReference>
<dbReference type="AlphaFoldDB" id="A0A5A5TCG9"/>
<keyword evidence="1" id="KW-0805">Transcription regulation</keyword>
<dbReference type="GO" id="GO:0000156">
    <property type="term" value="F:phosphorelay response regulator activity"/>
    <property type="evidence" value="ECO:0007669"/>
    <property type="project" value="TreeGrafter"/>
</dbReference>
<dbReference type="PANTHER" id="PTHR48111">
    <property type="entry name" value="REGULATOR OF RPOS"/>
    <property type="match status" value="1"/>
</dbReference>
<dbReference type="EMBL" id="BIXY01000032">
    <property type="protein sequence ID" value="GCF08875.1"/>
    <property type="molecule type" value="Genomic_DNA"/>
</dbReference>
<dbReference type="Gene3D" id="3.30.450.30">
    <property type="entry name" value="Dynein light chain 2a, cytoplasmic"/>
    <property type="match status" value="1"/>
</dbReference>
<organism evidence="7 8">
    <name type="scientific">Dictyobacter arantiisoli</name>
    <dbReference type="NCBI Taxonomy" id="2014874"/>
    <lineage>
        <taxon>Bacteria</taxon>
        <taxon>Bacillati</taxon>
        <taxon>Chloroflexota</taxon>
        <taxon>Ktedonobacteria</taxon>
        <taxon>Ktedonobacterales</taxon>
        <taxon>Dictyobacteraceae</taxon>
        <taxon>Dictyobacter</taxon>
    </lineage>
</organism>
<dbReference type="GO" id="GO:0032993">
    <property type="term" value="C:protein-DNA complex"/>
    <property type="evidence" value="ECO:0007669"/>
    <property type="project" value="TreeGrafter"/>
</dbReference>
<name>A0A5A5TCG9_9CHLR</name>
<feature type="modified residue" description="4-aspartylphosphate" evidence="4">
    <location>
        <position position="55"/>
    </location>
</feature>
<evidence type="ECO:0000256" key="5">
    <source>
        <dbReference type="SAM" id="MobiDB-lite"/>
    </source>
</evidence>
<evidence type="ECO:0000256" key="3">
    <source>
        <dbReference type="ARBA" id="ARBA00023163"/>
    </source>
</evidence>
<dbReference type="InterPro" id="IPR001789">
    <property type="entry name" value="Sig_transdc_resp-reg_receiver"/>
</dbReference>
<dbReference type="SUPFAM" id="SSF52172">
    <property type="entry name" value="CheY-like"/>
    <property type="match status" value="1"/>
</dbReference>
<gene>
    <name evidence="7" type="ORF">KDI_24390</name>
</gene>
<feature type="domain" description="Response regulatory" evidence="6">
    <location>
        <begin position="6"/>
        <end position="120"/>
    </location>
</feature>
<dbReference type="GO" id="GO:0005829">
    <property type="term" value="C:cytosol"/>
    <property type="evidence" value="ECO:0007669"/>
    <property type="project" value="TreeGrafter"/>
</dbReference>
<proteinExistence type="predicted"/>
<evidence type="ECO:0000256" key="1">
    <source>
        <dbReference type="ARBA" id="ARBA00023015"/>
    </source>
</evidence>
<dbReference type="SMART" id="SM00448">
    <property type="entry name" value="REC"/>
    <property type="match status" value="1"/>
</dbReference>
<comment type="caution">
    <text evidence="7">The sequence shown here is derived from an EMBL/GenBank/DDBJ whole genome shotgun (WGS) entry which is preliminary data.</text>
</comment>
<dbReference type="GO" id="GO:0000976">
    <property type="term" value="F:transcription cis-regulatory region binding"/>
    <property type="evidence" value="ECO:0007669"/>
    <property type="project" value="TreeGrafter"/>
</dbReference>
<dbReference type="CDD" id="cd00156">
    <property type="entry name" value="REC"/>
    <property type="match status" value="1"/>
</dbReference>
<evidence type="ECO:0000256" key="2">
    <source>
        <dbReference type="ARBA" id="ARBA00023125"/>
    </source>
</evidence>
<feature type="region of interest" description="Disordered" evidence="5">
    <location>
        <begin position="442"/>
        <end position="508"/>
    </location>
</feature>
<keyword evidence="2" id="KW-0238">DNA-binding</keyword>
<dbReference type="Pfam" id="PF14332">
    <property type="entry name" value="DUF4388"/>
    <property type="match status" value="1"/>
</dbReference>
<dbReference type="Gene3D" id="3.40.50.2300">
    <property type="match status" value="1"/>
</dbReference>